<dbReference type="InterPro" id="IPR015943">
    <property type="entry name" value="WD40/YVTN_repeat-like_dom_sf"/>
</dbReference>
<evidence type="ECO:0000256" key="1">
    <source>
        <dbReference type="ARBA" id="ARBA00004123"/>
    </source>
</evidence>
<dbReference type="PANTHER" id="PTHR19932:SF10">
    <property type="entry name" value="WD REPEAT AND HMG-BOX DNA-BINDING PROTEIN 1"/>
    <property type="match status" value="1"/>
</dbReference>
<feature type="compositionally biased region" description="Basic and acidic residues" evidence="7">
    <location>
        <begin position="989"/>
        <end position="1009"/>
    </location>
</feature>
<dbReference type="Pfam" id="PF20946">
    <property type="entry name" value="Ctf4_C"/>
    <property type="match status" value="1"/>
</dbReference>
<dbReference type="PROSITE" id="PS50118">
    <property type="entry name" value="HMG_BOX_2"/>
    <property type="match status" value="1"/>
</dbReference>
<evidence type="ECO:0000256" key="2">
    <source>
        <dbReference type="ARBA" id="ARBA00022574"/>
    </source>
</evidence>
<dbReference type="SMART" id="SM00398">
    <property type="entry name" value="HMG"/>
    <property type="match status" value="1"/>
</dbReference>
<dbReference type="PROSITE" id="PS50082">
    <property type="entry name" value="WD_REPEATS_2"/>
    <property type="match status" value="2"/>
</dbReference>
<organism evidence="9 10">
    <name type="scientific">Actinia tenebrosa</name>
    <name type="common">Australian red waratah sea anemone</name>
    <dbReference type="NCBI Taxonomy" id="6105"/>
    <lineage>
        <taxon>Eukaryota</taxon>
        <taxon>Metazoa</taxon>
        <taxon>Cnidaria</taxon>
        <taxon>Anthozoa</taxon>
        <taxon>Hexacorallia</taxon>
        <taxon>Actiniaria</taxon>
        <taxon>Actiniidae</taxon>
        <taxon>Actinia</taxon>
    </lineage>
</organism>
<feature type="compositionally biased region" description="Basic and acidic residues" evidence="7">
    <location>
        <begin position="1051"/>
        <end position="1072"/>
    </location>
</feature>
<dbReference type="InterPro" id="IPR057646">
    <property type="entry name" value="WD40_WDHD1_1st"/>
</dbReference>
<dbReference type="Gene3D" id="1.10.30.10">
    <property type="entry name" value="High mobility group box domain"/>
    <property type="match status" value="1"/>
</dbReference>
<keyword evidence="9" id="KW-1185">Reference proteome</keyword>
<evidence type="ECO:0000256" key="6">
    <source>
        <dbReference type="PROSITE-ProRule" id="PRU00267"/>
    </source>
</evidence>
<dbReference type="InterPro" id="IPR036322">
    <property type="entry name" value="WD40_repeat_dom_sf"/>
</dbReference>
<dbReference type="PANTHER" id="PTHR19932">
    <property type="entry name" value="WD REPEAT AND HMG-BOX DNA BINDING PROTEIN"/>
    <property type="match status" value="1"/>
</dbReference>
<dbReference type="SMART" id="SM00320">
    <property type="entry name" value="WD40"/>
    <property type="match status" value="5"/>
</dbReference>
<dbReference type="InterPro" id="IPR001680">
    <property type="entry name" value="WD40_rpt"/>
</dbReference>
<dbReference type="RefSeq" id="XP_031551342.1">
    <property type="nucleotide sequence ID" value="XM_031695482.1"/>
</dbReference>
<feature type="compositionally biased region" description="Basic and acidic residues" evidence="7">
    <location>
        <begin position="1021"/>
        <end position="1039"/>
    </location>
</feature>
<feature type="region of interest" description="Disordered" evidence="7">
    <location>
        <begin position="818"/>
        <end position="1089"/>
    </location>
</feature>
<evidence type="ECO:0000313" key="10">
    <source>
        <dbReference type="RefSeq" id="XP_031551342.1"/>
    </source>
</evidence>
<reference evidence="10" key="1">
    <citation type="submission" date="2025-08" db="UniProtKB">
        <authorList>
            <consortium name="RefSeq"/>
        </authorList>
    </citation>
    <scope>IDENTIFICATION</scope>
    <source>
        <tissue evidence="10">Tentacle</tissue>
    </source>
</reference>
<dbReference type="AlphaFoldDB" id="A0A6P8HFG5"/>
<dbReference type="SUPFAM" id="SSF47095">
    <property type="entry name" value="HMG-box"/>
    <property type="match status" value="1"/>
</dbReference>
<protein>
    <submittedName>
        <fullName evidence="10">WD repeat and HMG-box DNA-binding protein 1-like</fullName>
    </submittedName>
</protein>
<dbReference type="GeneID" id="116288655"/>
<keyword evidence="2 5" id="KW-0853">WD repeat</keyword>
<evidence type="ECO:0000256" key="5">
    <source>
        <dbReference type="PROSITE-ProRule" id="PRU00221"/>
    </source>
</evidence>
<dbReference type="GO" id="GO:0006261">
    <property type="term" value="P:DNA-templated DNA replication"/>
    <property type="evidence" value="ECO:0007669"/>
    <property type="project" value="InterPro"/>
</dbReference>
<dbReference type="Proteomes" id="UP000515163">
    <property type="component" value="Unplaced"/>
</dbReference>
<dbReference type="SUPFAM" id="SSF50978">
    <property type="entry name" value="WD40 repeat-like"/>
    <property type="match status" value="1"/>
</dbReference>
<feature type="repeat" description="WD" evidence="5">
    <location>
        <begin position="131"/>
        <end position="172"/>
    </location>
</feature>
<dbReference type="Pfam" id="PF24817">
    <property type="entry name" value="WD40_WDHD1_1st"/>
    <property type="match status" value="1"/>
</dbReference>
<dbReference type="Pfam" id="PF12341">
    <property type="entry name" value="Mcl1_mid"/>
    <property type="match status" value="1"/>
</dbReference>
<dbReference type="OrthoDB" id="427368at2759"/>
<evidence type="ECO:0000259" key="8">
    <source>
        <dbReference type="PROSITE" id="PS50118"/>
    </source>
</evidence>
<evidence type="ECO:0000256" key="7">
    <source>
        <dbReference type="SAM" id="MobiDB-lite"/>
    </source>
</evidence>
<keyword evidence="6" id="KW-0238">DNA-binding</keyword>
<dbReference type="GO" id="GO:0043596">
    <property type="term" value="C:nuclear replication fork"/>
    <property type="evidence" value="ECO:0007669"/>
    <property type="project" value="TreeGrafter"/>
</dbReference>
<accession>A0A6P8HFG5</accession>
<keyword evidence="4 6" id="KW-0539">Nucleus</keyword>
<comment type="subcellular location">
    <subcellularLocation>
        <location evidence="1">Nucleus</location>
    </subcellularLocation>
</comment>
<sequence length="1119" mass="124698">MSAVVKPMRFAHSEGHTDVCYDQTGQHLLTCGSDGDIRIYNGFDDSDPVSIQAGENVTMVAVKDNRIFATPDNFAVQAFTFPEGSPDGILTRFPSTVNHMCVNQAGTLLAAGSSDFSIKVVTLEDNSQKSFKGHAAPVLAVALDPQDMYLASSSCDGTVKIWKMENQAVVKTMNILPKVNDTSAFKTCRIGWQPGNGKYIAVPVEKEIQIYERDSWNLSFTLNKEGHTEIVSMVSWSPCGSYLASTSLDGQIMIWSITTQTVLERVQHENKFPITGIAWNPSGTKEIAYTDNQGQFGIIENISTKSTVTKPSGSEGTVKASGENGYMDDAMMATAVADYESDNDSLVATKRRRVKQNLIDDEAEDDDDDEDDEFKEIRKLKAQLAAPLDFDDASNDVNADTASEVSVKKPAVVHVPVLPSLQQPFQPASTPSHLMHRFMVWNSVGIVRCHTEEDDLSTIEVEFHDASTHHPLHLTNHLNHTMAALSSSAVLLACKSQDDMKSKLVCLHFGSWDSSKEWVVDLPSKEEIEVIAVGQNWAAVATNKFHIRIFTLTGVQLSLISVPGPVVSMSGHNSQLIVAYHAGNPLPNEQSLGFKLFDLSTQQQIVADQRIPLSRKATLSWIGFSDEGTPVVVDSVGIVRFLNRSFGCTWTPVLDTKSQLKNKSDNYWVVGLEERARQIRCILCKGSSFPPTLPRPIQAVLPLQLPLCEMSTDKGEKEENWMKSKLMSYSYKHCAENGFEFDEEEAQQAETYQIQTLMKMFALACKSDREFRAFDICELLPNQRSVSLAIKYAAGIRKMNLAERLNELARRKAEEEEEALENEFDTQYEMQQHDWRSAPRSLPKKATKPRVREQREEDEDEMEDENDQDEYAEDEDDDSMTINDKRKSRHSSASDDGKPNPLLQKISKPSKSTSSPSLSSSQGRSNPFKVLSPSKRSRGGKSFLESVEQEQKAATEATKNKQPSVARKNNKKKATKTAKQMTLLSPTTKPDEPAEKDDKTDEKPDEKPANTKKSGFTFWLEENRPIIAEENKDASDGELIKLSMKRWKSLSNEEKKTWNDRASGHGQDSDDKKRKRENTENDENENVNEAVITKTAKKIKAAGENNVSSKLAGFAYSKS</sequence>
<name>A0A6P8HFG5_ACTTE</name>
<dbReference type="InterPro" id="IPR022100">
    <property type="entry name" value="WDHD1/CFT4_beta-prop_2nd"/>
</dbReference>
<dbReference type="FunCoup" id="A0A6P8HFG5">
    <property type="interactions" value="2287"/>
</dbReference>
<proteinExistence type="predicted"/>
<evidence type="ECO:0000256" key="3">
    <source>
        <dbReference type="ARBA" id="ARBA00022737"/>
    </source>
</evidence>
<dbReference type="InterPro" id="IPR036910">
    <property type="entry name" value="HMG_box_dom_sf"/>
</dbReference>
<dbReference type="Pfam" id="PF24815">
    <property type="entry name" value="HMG_WDHD1"/>
    <property type="match status" value="1"/>
</dbReference>
<dbReference type="InParanoid" id="A0A6P8HFG5"/>
<dbReference type="GO" id="GO:0003682">
    <property type="term" value="F:chromatin binding"/>
    <property type="evidence" value="ECO:0007669"/>
    <property type="project" value="TreeGrafter"/>
</dbReference>
<feature type="domain" description="HMG box" evidence="8">
    <location>
        <begin position="1009"/>
        <end position="1083"/>
    </location>
</feature>
<dbReference type="GO" id="GO:0000278">
    <property type="term" value="P:mitotic cell cycle"/>
    <property type="evidence" value="ECO:0007669"/>
    <property type="project" value="TreeGrafter"/>
</dbReference>
<evidence type="ECO:0000313" key="9">
    <source>
        <dbReference type="Proteomes" id="UP000515163"/>
    </source>
</evidence>
<dbReference type="GO" id="GO:0003677">
    <property type="term" value="F:DNA binding"/>
    <property type="evidence" value="ECO:0007669"/>
    <property type="project" value="UniProtKB-UniRule"/>
</dbReference>
<feature type="compositionally biased region" description="Acidic residues" evidence="7">
    <location>
        <begin position="856"/>
        <end position="879"/>
    </location>
</feature>
<feature type="DNA-binding region" description="HMG box" evidence="6">
    <location>
        <begin position="1009"/>
        <end position="1083"/>
    </location>
</feature>
<keyword evidence="3" id="KW-0677">Repeat</keyword>
<dbReference type="GO" id="GO:0006281">
    <property type="term" value="P:DNA repair"/>
    <property type="evidence" value="ECO:0007669"/>
    <property type="project" value="TreeGrafter"/>
</dbReference>
<dbReference type="InterPro" id="IPR048591">
    <property type="entry name" value="WDHD1/CFT4_hel"/>
</dbReference>
<dbReference type="InterPro" id="IPR009071">
    <property type="entry name" value="HMG_box_dom"/>
</dbReference>
<feature type="compositionally biased region" description="Low complexity" evidence="7">
    <location>
        <begin position="907"/>
        <end position="921"/>
    </location>
</feature>
<dbReference type="PROSITE" id="PS50294">
    <property type="entry name" value="WD_REPEATS_REGION"/>
    <property type="match status" value="2"/>
</dbReference>
<dbReference type="Gene3D" id="2.130.10.10">
    <property type="entry name" value="YVTN repeat-like/Quinoprotein amine dehydrogenase"/>
    <property type="match status" value="2"/>
</dbReference>
<evidence type="ECO:0000256" key="4">
    <source>
        <dbReference type="ARBA" id="ARBA00023242"/>
    </source>
</evidence>
<gene>
    <name evidence="10" type="primary">LOC116288655</name>
</gene>
<dbReference type="CDD" id="cd21993">
    <property type="entry name" value="HMG-box_WDHD1"/>
    <property type="match status" value="1"/>
</dbReference>
<feature type="repeat" description="WD" evidence="5">
    <location>
        <begin position="224"/>
        <end position="265"/>
    </location>
</feature>
<dbReference type="KEGG" id="aten:116288655"/>
<dbReference type="InterPro" id="IPR055339">
    <property type="entry name" value="HMG-box_WDHD1"/>
</dbReference>